<feature type="chain" id="PRO_5011730162" description="MetA-pathway of phenol degradation" evidence="1">
    <location>
        <begin position="24"/>
        <end position="277"/>
    </location>
</feature>
<dbReference type="RefSeq" id="WP_091512270.1">
    <property type="nucleotide sequence ID" value="NZ_FNFH01000003.1"/>
</dbReference>
<feature type="signal peptide" evidence="1">
    <location>
        <begin position="1"/>
        <end position="23"/>
    </location>
</feature>
<evidence type="ECO:0000313" key="2">
    <source>
        <dbReference type="EMBL" id="SDK21069.1"/>
    </source>
</evidence>
<reference evidence="3" key="1">
    <citation type="submission" date="2016-10" db="EMBL/GenBank/DDBJ databases">
        <authorList>
            <person name="Varghese N."/>
            <person name="Submissions S."/>
        </authorList>
    </citation>
    <scope>NUCLEOTIDE SEQUENCE [LARGE SCALE GENOMIC DNA]</scope>
    <source>
        <strain evidence="3">CGMCC 1.10658</strain>
    </source>
</reference>
<proteinExistence type="predicted"/>
<protein>
    <recommendedName>
        <fullName evidence="4">MetA-pathway of phenol degradation</fullName>
    </recommendedName>
</protein>
<dbReference type="OrthoDB" id="194048at2"/>
<dbReference type="STRING" id="658219.SAMN05216212_1821"/>
<dbReference type="AlphaFoldDB" id="A0A1G9A113"/>
<keyword evidence="3" id="KW-1185">Reference proteome</keyword>
<sequence length="277" mass="29310">MNKRLISRAVMAAAMLSSGQALAEGEWKYTLGTDYSSGDYGDTADTEIVSTPFTVSYKPSTSWTFKASLPYVQIEGPGGVVPGGDGGFVVGRGNGGTGGGFGPGNGGGQTEVETVKEAGIGDLWLTGTYSLEPIGERWFVDLSGKFKVPTADEEKGLGTGEVDYTLQAEVFTIAGDFTPFATLARKVKGDLPETELNDVWYTSVGSGYRLAPETSLGLSLDYQQASTDSSEDSAELFGYLNQKLTEQWSGMLYGYKGLTDGSPDFGFGLQVSYRPGS</sequence>
<evidence type="ECO:0008006" key="4">
    <source>
        <dbReference type="Google" id="ProtNLM"/>
    </source>
</evidence>
<dbReference type="EMBL" id="FNFH01000003">
    <property type="protein sequence ID" value="SDK21069.1"/>
    <property type="molecule type" value="Genomic_DNA"/>
</dbReference>
<dbReference type="Proteomes" id="UP000199305">
    <property type="component" value="Unassembled WGS sequence"/>
</dbReference>
<evidence type="ECO:0000256" key="1">
    <source>
        <dbReference type="SAM" id="SignalP"/>
    </source>
</evidence>
<keyword evidence="1" id="KW-0732">Signal</keyword>
<gene>
    <name evidence="2" type="ORF">SAMN05216212_1821</name>
</gene>
<accession>A0A1G9A113</accession>
<organism evidence="2 3">
    <name type="scientific">Microbulbifer yueqingensis</name>
    <dbReference type="NCBI Taxonomy" id="658219"/>
    <lineage>
        <taxon>Bacteria</taxon>
        <taxon>Pseudomonadati</taxon>
        <taxon>Pseudomonadota</taxon>
        <taxon>Gammaproteobacteria</taxon>
        <taxon>Cellvibrionales</taxon>
        <taxon>Microbulbiferaceae</taxon>
        <taxon>Microbulbifer</taxon>
    </lineage>
</organism>
<name>A0A1G9A113_9GAMM</name>
<evidence type="ECO:0000313" key="3">
    <source>
        <dbReference type="Proteomes" id="UP000199305"/>
    </source>
</evidence>